<evidence type="ECO:0000313" key="2">
    <source>
        <dbReference type="EMBL" id="CAD6257466.1"/>
    </source>
</evidence>
<accession>A0A811Q9X5</accession>
<reference evidence="2" key="1">
    <citation type="submission" date="2020-10" db="EMBL/GenBank/DDBJ databases">
        <authorList>
            <person name="Han B."/>
            <person name="Lu T."/>
            <person name="Zhao Q."/>
            <person name="Huang X."/>
            <person name="Zhao Y."/>
        </authorList>
    </citation>
    <scope>NUCLEOTIDE SEQUENCE</scope>
</reference>
<keyword evidence="3" id="KW-1185">Reference proteome</keyword>
<dbReference type="OrthoDB" id="664120at2759"/>
<gene>
    <name evidence="2" type="ORF">NCGR_LOCUS40951</name>
</gene>
<organism evidence="2 3">
    <name type="scientific">Miscanthus lutarioriparius</name>
    <dbReference type="NCBI Taxonomy" id="422564"/>
    <lineage>
        <taxon>Eukaryota</taxon>
        <taxon>Viridiplantae</taxon>
        <taxon>Streptophyta</taxon>
        <taxon>Embryophyta</taxon>
        <taxon>Tracheophyta</taxon>
        <taxon>Spermatophyta</taxon>
        <taxon>Magnoliopsida</taxon>
        <taxon>Liliopsida</taxon>
        <taxon>Poales</taxon>
        <taxon>Poaceae</taxon>
        <taxon>PACMAD clade</taxon>
        <taxon>Panicoideae</taxon>
        <taxon>Andropogonodae</taxon>
        <taxon>Andropogoneae</taxon>
        <taxon>Saccharinae</taxon>
        <taxon>Miscanthus</taxon>
    </lineage>
</organism>
<comment type="caution">
    <text evidence="2">The sequence shown here is derived from an EMBL/GenBank/DDBJ whole genome shotgun (WGS) entry which is preliminary data.</text>
</comment>
<sequence length="138" mass="14381">MGDSVPGEYFIGRPASKVDDQPQAAAAEPKLANTQIPGDYFVGTPENLRPQGATAATEPAQPAGSLVSAADKLQTRRSIGKPGGGVIARKIQHSNLDSGGRQTSNLPELQVLLIGTNELDEPQADSRLEGPAYHSGHS</sequence>
<feature type="region of interest" description="Disordered" evidence="1">
    <location>
        <begin position="1"/>
        <end position="85"/>
    </location>
</feature>
<evidence type="ECO:0000313" key="3">
    <source>
        <dbReference type="Proteomes" id="UP000604825"/>
    </source>
</evidence>
<dbReference type="EMBL" id="CAJGYO010000010">
    <property type="protein sequence ID" value="CAD6257466.1"/>
    <property type="molecule type" value="Genomic_DNA"/>
</dbReference>
<proteinExistence type="predicted"/>
<name>A0A811Q9X5_9POAL</name>
<dbReference type="AlphaFoldDB" id="A0A811Q9X5"/>
<feature type="region of interest" description="Disordered" evidence="1">
    <location>
        <begin position="117"/>
        <end position="138"/>
    </location>
</feature>
<evidence type="ECO:0000256" key="1">
    <source>
        <dbReference type="SAM" id="MobiDB-lite"/>
    </source>
</evidence>
<protein>
    <submittedName>
        <fullName evidence="2">Uncharacterized protein</fullName>
    </submittedName>
</protein>
<dbReference type="Proteomes" id="UP000604825">
    <property type="component" value="Unassembled WGS sequence"/>
</dbReference>